<sequence>MARAQRHSGKASRDVISRVRRAWGESPFYQAQLKGPAPDRLLFKPDDPYAPDKTIAQALARGRIALGDESIDCEGELEKLWDLAEPDGALSAWLQEFSWLRHLSALGDDGKAPARALMKAWLDRHERWSAESWEPYFTAERLVELCAYHPLILAGTDAMWRSRVLACMARQTRHLARSAHRAATGFDRLMTALGLGIAGYSLPGCEGPAERGLEMARRELRLQLRPDGGHVSRNPSRQLKLALRLQSLIKAIETRGFQPPGFLRHQVQRASVMAAFFRCPDGKLAVFNGGYEDDSKALLAVQTGTDVDLGPADFARHSRYHKLTGARALLIADTADDSGSAFKSTGSLHFSSGRSRILVNCGNGAHRGISWRKALEQRSAHTALSFVESGASPVFGDVVQRRGEEAAGRLLEIERRIETPNPEGASYLRRLFLAANGADLRGEEMLAGCAPREIDSAIWRFHLDPGVRASLARDKKSVILLLPNKEGWRFKSNCPELLLEKSVYCGAGGAPAASEQIVIRAGVYDRREDTALNVKWALQRLDAV</sequence>
<keyword evidence="4" id="KW-1185">Reference proteome</keyword>
<gene>
    <name evidence="3" type="ORF">ACFMB1_19450</name>
</gene>
<protein>
    <submittedName>
        <fullName evidence="3">Heparinase II/III family protein</fullName>
    </submittedName>
</protein>
<proteinExistence type="predicted"/>
<dbReference type="Gene3D" id="1.50.10.100">
    <property type="entry name" value="Chondroitin AC/alginate lyase"/>
    <property type="match status" value="1"/>
</dbReference>
<evidence type="ECO:0000313" key="3">
    <source>
        <dbReference type="EMBL" id="MFC6037738.1"/>
    </source>
</evidence>
<dbReference type="Pfam" id="PF07940">
    <property type="entry name" value="Hepar_II_III_C"/>
    <property type="match status" value="1"/>
</dbReference>
<evidence type="ECO:0000313" key="4">
    <source>
        <dbReference type="Proteomes" id="UP001596116"/>
    </source>
</evidence>
<reference evidence="3 4" key="1">
    <citation type="submission" date="2024-09" db="EMBL/GenBank/DDBJ databases">
        <authorList>
            <person name="Zhang Z.-H."/>
        </authorList>
    </citation>
    <scope>NUCLEOTIDE SEQUENCE [LARGE SCALE GENOMIC DNA]</scope>
    <source>
        <strain evidence="3 4">HHTR114</strain>
    </source>
</reference>
<dbReference type="InterPro" id="IPR008929">
    <property type="entry name" value="Chondroitin_lyas"/>
</dbReference>
<dbReference type="InterPro" id="IPR012480">
    <property type="entry name" value="Hepar_II_III_C"/>
</dbReference>
<dbReference type="Proteomes" id="UP001596116">
    <property type="component" value="Unassembled WGS sequence"/>
</dbReference>
<organism evidence="3 4">
    <name type="scientific">Hyphococcus aureus</name>
    <dbReference type="NCBI Taxonomy" id="2666033"/>
    <lineage>
        <taxon>Bacteria</taxon>
        <taxon>Pseudomonadati</taxon>
        <taxon>Pseudomonadota</taxon>
        <taxon>Alphaproteobacteria</taxon>
        <taxon>Parvularculales</taxon>
        <taxon>Parvularculaceae</taxon>
        <taxon>Hyphococcus</taxon>
    </lineage>
</organism>
<evidence type="ECO:0000259" key="2">
    <source>
        <dbReference type="Pfam" id="PF07940"/>
    </source>
</evidence>
<accession>A0ABW1L093</accession>
<dbReference type="RefSeq" id="WP_379880870.1">
    <property type="nucleotide sequence ID" value="NZ_JBHPON010000003.1"/>
</dbReference>
<comment type="caution">
    <text evidence="3">The sequence shown here is derived from an EMBL/GenBank/DDBJ whole genome shotgun (WGS) entry which is preliminary data.</text>
</comment>
<dbReference type="EMBL" id="JBHPON010000003">
    <property type="protein sequence ID" value="MFC6037738.1"/>
    <property type="molecule type" value="Genomic_DNA"/>
</dbReference>
<evidence type="ECO:0000256" key="1">
    <source>
        <dbReference type="ARBA" id="ARBA00004196"/>
    </source>
</evidence>
<feature type="domain" description="Heparinase II/III-like C-terminal" evidence="2">
    <location>
        <begin position="311"/>
        <end position="523"/>
    </location>
</feature>
<name>A0ABW1L093_9PROT</name>
<comment type="subcellular location">
    <subcellularLocation>
        <location evidence="1">Cell envelope</location>
    </subcellularLocation>
</comment>